<comment type="caution">
    <text evidence="7">The sequence shown here is derived from an EMBL/GenBank/DDBJ whole genome shotgun (WGS) entry which is preliminary data.</text>
</comment>
<proteinExistence type="predicted"/>
<dbReference type="InterPro" id="IPR054513">
    <property type="entry name" value="Dret_0059-like_sensor"/>
</dbReference>
<dbReference type="SMART" id="SM01049">
    <property type="entry name" value="Cache_2"/>
    <property type="match status" value="2"/>
</dbReference>
<keyword evidence="4" id="KW-1133">Transmembrane helix</keyword>
<dbReference type="Pfam" id="PF22309">
    <property type="entry name" value="HK-GC-Chemotax_sensor"/>
    <property type="match status" value="1"/>
</dbReference>
<feature type="domain" description="Single Cache" evidence="6">
    <location>
        <begin position="412"/>
        <end position="496"/>
    </location>
</feature>
<evidence type="ECO:0000256" key="5">
    <source>
        <dbReference type="ARBA" id="ARBA00023136"/>
    </source>
</evidence>
<gene>
    <name evidence="7" type="ORF">O0S10_05490</name>
</gene>
<feature type="domain" description="Single Cache" evidence="6">
    <location>
        <begin position="284"/>
        <end position="360"/>
    </location>
</feature>
<keyword evidence="8" id="KW-1185">Reference proteome</keyword>
<accession>A0ABT4IG31</accession>
<keyword evidence="3" id="KW-0812">Transmembrane</keyword>
<dbReference type="InterPro" id="IPR033480">
    <property type="entry name" value="sCache_2"/>
</dbReference>
<dbReference type="Gene3D" id="3.30.450.20">
    <property type="entry name" value="PAS domain"/>
    <property type="match status" value="3"/>
</dbReference>
<keyword evidence="5" id="KW-0472">Membrane</keyword>
<evidence type="ECO:0000256" key="1">
    <source>
        <dbReference type="ARBA" id="ARBA00004651"/>
    </source>
</evidence>
<dbReference type="InterPro" id="IPR004010">
    <property type="entry name" value="Double_Cache_2"/>
</dbReference>
<evidence type="ECO:0000313" key="7">
    <source>
        <dbReference type="EMBL" id="MCZ0860684.1"/>
    </source>
</evidence>
<evidence type="ECO:0000256" key="4">
    <source>
        <dbReference type="ARBA" id="ARBA00022989"/>
    </source>
</evidence>
<organism evidence="7 8">
    <name type="scientific">Methanocorpusculum petauri</name>
    <dbReference type="NCBI Taxonomy" id="3002863"/>
    <lineage>
        <taxon>Archaea</taxon>
        <taxon>Methanobacteriati</taxon>
        <taxon>Methanobacteriota</taxon>
        <taxon>Stenosarchaea group</taxon>
        <taxon>Methanomicrobia</taxon>
        <taxon>Methanomicrobiales</taxon>
        <taxon>Methanocorpusculaceae</taxon>
        <taxon>Methanocorpusculum</taxon>
    </lineage>
</organism>
<evidence type="ECO:0000313" key="8">
    <source>
        <dbReference type="Proteomes" id="UP001141422"/>
    </source>
</evidence>
<dbReference type="EMBL" id="JAPTGB010000010">
    <property type="protein sequence ID" value="MCZ0860684.1"/>
    <property type="molecule type" value="Genomic_DNA"/>
</dbReference>
<dbReference type="Proteomes" id="UP001141422">
    <property type="component" value="Unassembled WGS sequence"/>
</dbReference>
<keyword evidence="2" id="KW-1003">Cell membrane</keyword>
<sequence>MVIVVLLIVFLAVFVLLTQDISSPDLSGENVSSLDSVLEMLNASTDNRVRALETEMSAAAANISLLSSDDPEIASVLRPIYTGNSYVIDIIYVDSAGIVRSAVPDVKNAYVGSDISQWTDFLEARTFSATSIIPLKSNNTRAICMFCPVFSANGSYDGYISASVDPIAFFGPAAYEIEQKTGVKSWVIDATNTTLYNTDHDQVDKKIQPELFHDTRLAESFLEILTNDSGTNVYTYADTHGSVLLLNRTAMWISYPVGSMTWKIGVTSGSSVSHSVVGPALLDDIPLTSFVSNALLYIHEHGDEEALAEFNNPEGVFSQGSRYIYAYSMNGTVLSLPYQPTLVGQNRYQIRDDYGVLYLQSAIHTAQRGGGYVYFLYPNPANNFTKELKIGYVLRVNDDWFIGSGDYVPEMMTAFDPTVVDGLVTDVRKAEEYAATVGKDAALTAFNRANSDFFQTADYVFAGDMEGNVLAFSQDPSTVGMNRLGVTDVYDVSYIRDSITLARNGGGSMYLMLEDPVTGKNELHLVYISPVDDTWSIGAGSIIS</sequence>
<protein>
    <submittedName>
        <fullName evidence="7">Cache domain-containing protein</fullName>
    </submittedName>
</protein>
<comment type="subcellular location">
    <subcellularLocation>
        <location evidence="1">Cell membrane</location>
        <topology evidence="1">Multi-pass membrane protein</topology>
    </subcellularLocation>
</comment>
<evidence type="ECO:0000256" key="2">
    <source>
        <dbReference type="ARBA" id="ARBA00022475"/>
    </source>
</evidence>
<name>A0ABT4IG31_9EURY</name>
<evidence type="ECO:0000256" key="3">
    <source>
        <dbReference type="ARBA" id="ARBA00022692"/>
    </source>
</evidence>
<dbReference type="Pfam" id="PF08269">
    <property type="entry name" value="dCache_2"/>
    <property type="match status" value="1"/>
</dbReference>
<reference evidence="7" key="1">
    <citation type="submission" date="2022-12" db="EMBL/GenBank/DDBJ databases">
        <title>Isolation and characterisation of novel Methanocorpusculum spp. from native Australian herbivores indicates the genus is ancestrally host-associated.</title>
        <authorList>
            <person name="Volmer J.G."/>
            <person name="Soo R.M."/>
            <person name="Evans P.N."/>
            <person name="Hoedt E.C."/>
            <person name="Astorga Alsina A.L."/>
            <person name="Woodcroft B.J."/>
            <person name="Tyson G.W."/>
            <person name="Hugenholtz P."/>
            <person name="Morrison M."/>
        </authorList>
    </citation>
    <scope>NUCLEOTIDE SEQUENCE</scope>
    <source>
        <strain evidence="7">MG</strain>
    </source>
</reference>
<evidence type="ECO:0000259" key="6">
    <source>
        <dbReference type="SMART" id="SM01049"/>
    </source>
</evidence>